<evidence type="ECO:0000313" key="7">
    <source>
        <dbReference type="EMBL" id="MBP1043163.1"/>
    </source>
</evidence>
<gene>
    <name evidence="7" type="ORF">I6N95_19270</name>
</gene>
<keyword evidence="4 6" id="KW-1133">Transmembrane helix</keyword>
<feature type="transmembrane region" description="Helical" evidence="6">
    <location>
        <begin position="36"/>
        <end position="57"/>
    </location>
</feature>
<protein>
    <recommendedName>
        <fullName evidence="6">Probable membrane transporter protein</fullName>
    </recommendedName>
</protein>
<feature type="transmembrane region" description="Helical" evidence="6">
    <location>
        <begin position="108"/>
        <end position="126"/>
    </location>
</feature>
<dbReference type="Pfam" id="PF01925">
    <property type="entry name" value="TauE"/>
    <property type="match status" value="1"/>
</dbReference>
<sequence length="259" mass="27452">MGIYLIYFVIIVLSNTIGAVSGMGGGVIIKPVLDTFGIHSLAAITFYSSVAVFTMSISSTYKQLKNGIKVNWSQSLFISIGSVIGGVAGNKLFVFLLDFYGNEREVQLIQIVLTVVSLGLVLIYTLGSGKTLQLKQPVAYLLVGLFLGGFSTLLGIGGGPINVSLLVFCFGLTMKDATVYSIITIFFSQLAKLVEVGFSTGFGIYDLTMLFAIIPAALIGGYLGGVLSGKISDKAVSKIFVVVVIGVIFINIINGIKLF</sequence>
<dbReference type="InterPro" id="IPR002781">
    <property type="entry name" value="TM_pro_TauE-like"/>
</dbReference>
<evidence type="ECO:0000313" key="8">
    <source>
        <dbReference type="Proteomes" id="UP000674938"/>
    </source>
</evidence>
<dbReference type="RefSeq" id="WP_209530969.1">
    <property type="nucleotide sequence ID" value="NZ_JAEEGA010000014.1"/>
</dbReference>
<keyword evidence="6" id="KW-1003">Cell membrane</keyword>
<organism evidence="7 8">
    <name type="scientific">Vagococcus allomyrinae</name>
    <dbReference type="NCBI Taxonomy" id="2794353"/>
    <lineage>
        <taxon>Bacteria</taxon>
        <taxon>Bacillati</taxon>
        <taxon>Bacillota</taxon>
        <taxon>Bacilli</taxon>
        <taxon>Lactobacillales</taxon>
        <taxon>Enterococcaceae</taxon>
        <taxon>Vagococcus</taxon>
    </lineage>
</organism>
<dbReference type="PANTHER" id="PTHR43701:SF2">
    <property type="entry name" value="MEMBRANE TRANSPORTER PROTEIN YJNA-RELATED"/>
    <property type="match status" value="1"/>
</dbReference>
<comment type="caution">
    <text evidence="7">The sequence shown here is derived from an EMBL/GenBank/DDBJ whole genome shotgun (WGS) entry which is preliminary data.</text>
</comment>
<evidence type="ECO:0000256" key="4">
    <source>
        <dbReference type="ARBA" id="ARBA00022989"/>
    </source>
</evidence>
<feature type="transmembrane region" description="Helical" evidence="6">
    <location>
        <begin position="77"/>
        <end position="96"/>
    </location>
</feature>
<feature type="transmembrane region" description="Helical" evidence="6">
    <location>
        <begin position="138"/>
        <end position="156"/>
    </location>
</feature>
<proteinExistence type="inferred from homology"/>
<dbReference type="AlphaFoldDB" id="A0A940PHS3"/>
<keyword evidence="5 6" id="KW-0472">Membrane</keyword>
<evidence type="ECO:0000256" key="3">
    <source>
        <dbReference type="ARBA" id="ARBA00022692"/>
    </source>
</evidence>
<evidence type="ECO:0000256" key="5">
    <source>
        <dbReference type="ARBA" id="ARBA00023136"/>
    </source>
</evidence>
<reference evidence="7" key="1">
    <citation type="submission" date="2020-12" db="EMBL/GenBank/DDBJ databases">
        <title>Vagococcus allomyrinae sp. nov. and Enterococcus lavae sp. nov., isolated from the larvae of Allomyrina dichotoma.</title>
        <authorList>
            <person name="Lee S.D."/>
        </authorList>
    </citation>
    <scope>NUCLEOTIDE SEQUENCE</scope>
    <source>
        <strain evidence="7">BWB3-3</strain>
    </source>
</reference>
<dbReference type="EMBL" id="JAEEGA010000014">
    <property type="protein sequence ID" value="MBP1043163.1"/>
    <property type="molecule type" value="Genomic_DNA"/>
</dbReference>
<evidence type="ECO:0000256" key="6">
    <source>
        <dbReference type="RuleBase" id="RU363041"/>
    </source>
</evidence>
<dbReference type="Proteomes" id="UP000674938">
    <property type="component" value="Unassembled WGS sequence"/>
</dbReference>
<comment type="subcellular location">
    <subcellularLocation>
        <location evidence="6">Cell membrane</location>
        <topology evidence="6">Multi-pass membrane protein</topology>
    </subcellularLocation>
    <subcellularLocation>
        <location evidence="1">Membrane</location>
        <topology evidence="1">Multi-pass membrane protein</topology>
    </subcellularLocation>
</comment>
<keyword evidence="3 6" id="KW-0812">Transmembrane</keyword>
<comment type="similarity">
    <text evidence="2 6">Belongs to the 4-toluene sulfonate uptake permease (TSUP) (TC 2.A.102) family.</text>
</comment>
<dbReference type="PANTHER" id="PTHR43701">
    <property type="entry name" value="MEMBRANE TRANSPORTER PROTEIN MJ0441-RELATED"/>
    <property type="match status" value="1"/>
</dbReference>
<accession>A0A940PHS3</accession>
<evidence type="ECO:0000256" key="2">
    <source>
        <dbReference type="ARBA" id="ARBA00009142"/>
    </source>
</evidence>
<feature type="transmembrane region" description="Helical" evidence="6">
    <location>
        <begin position="239"/>
        <end position="256"/>
    </location>
</feature>
<dbReference type="InterPro" id="IPR051598">
    <property type="entry name" value="TSUP/Inactive_protease-like"/>
</dbReference>
<feature type="transmembrane region" description="Helical" evidence="6">
    <location>
        <begin position="207"/>
        <end position="227"/>
    </location>
</feature>
<feature type="transmembrane region" description="Helical" evidence="6">
    <location>
        <begin position="6"/>
        <end position="29"/>
    </location>
</feature>
<evidence type="ECO:0000256" key="1">
    <source>
        <dbReference type="ARBA" id="ARBA00004141"/>
    </source>
</evidence>
<name>A0A940PHS3_9ENTE</name>
<keyword evidence="8" id="KW-1185">Reference proteome</keyword>
<dbReference type="GO" id="GO:0005886">
    <property type="term" value="C:plasma membrane"/>
    <property type="evidence" value="ECO:0007669"/>
    <property type="project" value="UniProtKB-SubCell"/>
</dbReference>